<evidence type="ECO:0000313" key="1">
    <source>
        <dbReference type="EMBL" id="EIM79134.1"/>
    </source>
</evidence>
<dbReference type="GeneID" id="18802480"/>
<evidence type="ECO:0000313" key="2">
    <source>
        <dbReference type="Proteomes" id="UP000053927"/>
    </source>
</evidence>
<dbReference type="KEGG" id="shs:STEHIDRAFT_163958"/>
<proteinExistence type="predicted"/>
<dbReference type="RefSeq" id="XP_007311755.1">
    <property type="nucleotide sequence ID" value="XM_007311693.1"/>
</dbReference>
<gene>
    <name evidence="1" type="ORF">STEHIDRAFT_163958</name>
</gene>
<accession>R7RVM7</accession>
<sequence length="166" mass="17301">MTHLLFVSCSTYIVHANSLDNSRASTKGMAMEEGLTKGTAATEEQNDGSGESLSISSAAANSLVSTSSSISATSLSSQSDIVAICVTCGPSSSISNLVIITSPPARIIHCIPECDIVFGGPNILIEPSHQDSESEMWPVRREHERPSAEVLAAKGGLHEFGTPADV</sequence>
<keyword evidence="2" id="KW-1185">Reference proteome</keyword>
<dbReference type="EMBL" id="JH687409">
    <property type="protein sequence ID" value="EIM79134.1"/>
    <property type="molecule type" value="Genomic_DNA"/>
</dbReference>
<reference evidence="2" key="1">
    <citation type="journal article" date="2012" name="Science">
        <title>The Paleozoic origin of enzymatic lignin decomposition reconstructed from 31 fungal genomes.</title>
        <authorList>
            <person name="Floudas D."/>
            <person name="Binder M."/>
            <person name="Riley R."/>
            <person name="Barry K."/>
            <person name="Blanchette R.A."/>
            <person name="Henrissat B."/>
            <person name="Martinez A.T."/>
            <person name="Otillar R."/>
            <person name="Spatafora J.W."/>
            <person name="Yadav J.S."/>
            <person name="Aerts A."/>
            <person name="Benoit I."/>
            <person name="Boyd A."/>
            <person name="Carlson A."/>
            <person name="Copeland A."/>
            <person name="Coutinho P.M."/>
            <person name="de Vries R.P."/>
            <person name="Ferreira P."/>
            <person name="Findley K."/>
            <person name="Foster B."/>
            <person name="Gaskell J."/>
            <person name="Glotzer D."/>
            <person name="Gorecki P."/>
            <person name="Heitman J."/>
            <person name="Hesse C."/>
            <person name="Hori C."/>
            <person name="Igarashi K."/>
            <person name="Jurgens J.A."/>
            <person name="Kallen N."/>
            <person name="Kersten P."/>
            <person name="Kohler A."/>
            <person name="Kuees U."/>
            <person name="Kumar T.K.A."/>
            <person name="Kuo A."/>
            <person name="LaButti K."/>
            <person name="Larrondo L.F."/>
            <person name="Lindquist E."/>
            <person name="Ling A."/>
            <person name="Lombard V."/>
            <person name="Lucas S."/>
            <person name="Lundell T."/>
            <person name="Martin R."/>
            <person name="McLaughlin D.J."/>
            <person name="Morgenstern I."/>
            <person name="Morin E."/>
            <person name="Murat C."/>
            <person name="Nagy L.G."/>
            <person name="Nolan M."/>
            <person name="Ohm R.A."/>
            <person name="Patyshakuliyeva A."/>
            <person name="Rokas A."/>
            <person name="Ruiz-Duenas F.J."/>
            <person name="Sabat G."/>
            <person name="Salamov A."/>
            <person name="Samejima M."/>
            <person name="Schmutz J."/>
            <person name="Slot J.C."/>
            <person name="St John F."/>
            <person name="Stenlid J."/>
            <person name="Sun H."/>
            <person name="Sun S."/>
            <person name="Syed K."/>
            <person name="Tsang A."/>
            <person name="Wiebenga A."/>
            <person name="Young D."/>
            <person name="Pisabarro A."/>
            <person name="Eastwood D.C."/>
            <person name="Martin F."/>
            <person name="Cullen D."/>
            <person name="Grigoriev I.V."/>
            <person name="Hibbett D.S."/>
        </authorList>
    </citation>
    <scope>NUCLEOTIDE SEQUENCE [LARGE SCALE GENOMIC DNA]</scope>
    <source>
        <strain evidence="2">FP-91666</strain>
    </source>
</reference>
<protein>
    <submittedName>
        <fullName evidence="1">Uncharacterized protein</fullName>
    </submittedName>
</protein>
<dbReference type="Proteomes" id="UP000053927">
    <property type="component" value="Unassembled WGS sequence"/>
</dbReference>
<name>R7RVM7_STEHR</name>
<organism evidence="1 2">
    <name type="scientific">Stereum hirsutum (strain FP-91666)</name>
    <name type="common">White-rot fungus</name>
    <dbReference type="NCBI Taxonomy" id="721885"/>
    <lineage>
        <taxon>Eukaryota</taxon>
        <taxon>Fungi</taxon>
        <taxon>Dikarya</taxon>
        <taxon>Basidiomycota</taxon>
        <taxon>Agaricomycotina</taxon>
        <taxon>Agaricomycetes</taxon>
        <taxon>Russulales</taxon>
        <taxon>Stereaceae</taxon>
        <taxon>Stereum</taxon>
    </lineage>
</organism>
<dbReference type="AlphaFoldDB" id="R7RVM7"/>